<evidence type="ECO:0000256" key="2">
    <source>
        <dbReference type="ARBA" id="ARBA00022723"/>
    </source>
</evidence>
<dbReference type="OrthoDB" id="9805307at2"/>
<evidence type="ECO:0000313" key="4">
    <source>
        <dbReference type="EMBL" id="AEJ43745.1"/>
    </source>
</evidence>
<dbReference type="SUPFAM" id="SSF56529">
    <property type="entry name" value="FAH"/>
    <property type="match status" value="1"/>
</dbReference>
<comment type="similarity">
    <text evidence="1">Belongs to the FAH family.</text>
</comment>
<dbReference type="STRING" id="1048834.TC41_1828"/>
<dbReference type="HOGENOM" id="CLU_028458_3_3_9"/>
<accession>F8ICT0</accession>
<keyword evidence="4" id="KW-0413">Isomerase</keyword>
<dbReference type="PANTHER" id="PTHR42796">
    <property type="entry name" value="FUMARYLACETOACETATE HYDROLASE DOMAIN-CONTAINING PROTEIN 2A-RELATED"/>
    <property type="match status" value="1"/>
</dbReference>
<dbReference type="GO" id="GO:0019752">
    <property type="term" value="P:carboxylic acid metabolic process"/>
    <property type="evidence" value="ECO:0007669"/>
    <property type="project" value="UniProtKB-ARBA"/>
</dbReference>
<gene>
    <name evidence="4" type="ordered locus">TC41_1828</name>
</gene>
<dbReference type="InterPro" id="IPR051121">
    <property type="entry name" value="FAH"/>
</dbReference>
<dbReference type="PANTHER" id="PTHR42796:SF4">
    <property type="entry name" value="FUMARYLACETOACETATE HYDROLASE DOMAIN-CONTAINING PROTEIN 2A"/>
    <property type="match status" value="1"/>
</dbReference>
<reference evidence="5" key="2">
    <citation type="submission" date="2011-06" db="EMBL/GenBank/DDBJ databases">
        <title>The complete genome sequence of Alicyclobacillus acidocaldarius sp. Tc-4-1.</title>
        <authorList>
            <person name="Chen Y."/>
            <person name="He Y."/>
            <person name="Dong Z."/>
            <person name="Hu S."/>
        </authorList>
    </citation>
    <scope>NUCLEOTIDE SEQUENCE [LARGE SCALE GENOMIC DNA]</scope>
    <source>
        <strain evidence="5">Tc-4-1</strain>
    </source>
</reference>
<evidence type="ECO:0000313" key="5">
    <source>
        <dbReference type="Proteomes" id="UP000000292"/>
    </source>
</evidence>
<organism evidence="4 5">
    <name type="scientific">Alicyclobacillus acidocaldarius (strain Tc-4-1)</name>
    <name type="common">Bacillus acidocaldarius</name>
    <dbReference type="NCBI Taxonomy" id="1048834"/>
    <lineage>
        <taxon>Bacteria</taxon>
        <taxon>Bacillati</taxon>
        <taxon>Bacillota</taxon>
        <taxon>Bacilli</taxon>
        <taxon>Bacillales</taxon>
        <taxon>Alicyclobacillaceae</taxon>
        <taxon>Alicyclobacillus</taxon>
    </lineage>
</organism>
<evidence type="ECO:0000256" key="1">
    <source>
        <dbReference type="ARBA" id="ARBA00010211"/>
    </source>
</evidence>
<dbReference type="InterPro" id="IPR011234">
    <property type="entry name" value="Fumarylacetoacetase-like_C"/>
</dbReference>
<dbReference type="RefSeq" id="WP_014464605.1">
    <property type="nucleotide sequence ID" value="NC_017167.1"/>
</dbReference>
<dbReference type="PATRIC" id="fig|1048834.4.peg.1727"/>
<reference evidence="4 5" key="1">
    <citation type="journal article" date="2011" name="J. Bacteriol.">
        <title>Complete Genome Sequence of Alicyclobacillus acidocaldarius Strain Tc-4-1.</title>
        <authorList>
            <person name="Chen Y."/>
            <person name="He Y."/>
            <person name="Zhang B."/>
            <person name="Yang J."/>
            <person name="Li W."/>
            <person name="Dong Z."/>
            <person name="Hu S."/>
        </authorList>
    </citation>
    <scope>NUCLEOTIDE SEQUENCE [LARGE SCALE GENOMIC DNA]</scope>
    <source>
        <strain evidence="4 5">Tc-4-1</strain>
    </source>
</reference>
<dbReference type="KEGG" id="aad:TC41_1828"/>
<dbReference type="Gene3D" id="3.90.850.10">
    <property type="entry name" value="Fumarylacetoacetase-like, C-terminal domain"/>
    <property type="match status" value="1"/>
</dbReference>
<dbReference type="GO" id="GO:0016853">
    <property type="term" value="F:isomerase activity"/>
    <property type="evidence" value="ECO:0007669"/>
    <property type="project" value="UniProtKB-KW"/>
</dbReference>
<proteinExistence type="inferred from homology"/>
<sequence length="309" mass="34116">MRIVTFHANGDVRLGLELGDVFIDANRACACMLKMQGDPAPERLANALLPSDPLSFLQAGARAMDEARRVLAFVTNHREELKDCLVPASSVKRLAPVPRPGKIICVGRNYYDHVSEMKRDLPRIPVIFAKLQNTVCAHGDVIPFPRVSDQLDYEAELAVIIGKRGRDISQEKALEYIAGYTAYNDITVRDWQQRTSQWLQGKSFDKTGPMGPALVTVEDIPDPQNLSIRLWLNGELRQDDTTRNMIFSVAQLISFISQVMTLEPGDVIATGTPGGVGVAMDPKGFMKVGDVVRVEIERIGVLENCIGEA</sequence>
<dbReference type="Pfam" id="PF01557">
    <property type="entry name" value="FAA_hydrolase"/>
    <property type="match status" value="1"/>
</dbReference>
<dbReference type="eggNOG" id="COG0179">
    <property type="taxonomic scope" value="Bacteria"/>
</dbReference>
<dbReference type="FunFam" id="3.90.850.10:FF:000002">
    <property type="entry name" value="2-hydroxyhepta-2,4-diene-1,7-dioate isomerase"/>
    <property type="match status" value="1"/>
</dbReference>
<name>F8ICT0_ALIAT</name>
<dbReference type="Proteomes" id="UP000000292">
    <property type="component" value="Chromosome"/>
</dbReference>
<feature type="domain" description="Fumarylacetoacetase-like C-terminal" evidence="3">
    <location>
        <begin position="102"/>
        <end position="306"/>
    </location>
</feature>
<keyword evidence="2" id="KW-0479">Metal-binding</keyword>
<dbReference type="InterPro" id="IPR036663">
    <property type="entry name" value="Fumarylacetoacetase_C_sf"/>
</dbReference>
<dbReference type="GO" id="GO:0046872">
    <property type="term" value="F:metal ion binding"/>
    <property type="evidence" value="ECO:0007669"/>
    <property type="project" value="UniProtKB-KW"/>
</dbReference>
<dbReference type="EMBL" id="CP002902">
    <property type="protein sequence ID" value="AEJ43745.1"/>
    <property type="molecule type" value="Genomic_DNA"/>
</dbReference>
<dbReference type="AlphaFoldDB" id="F8ICT0"/>
<evidence type="ECO:0000259" key="3">
    <source>
        <dbReference type="Pfam" id="PF01557"/>
    </source>
</evidence>
<protein>
    <submittedName>
        <fullName evidence="4">2-hydroxyhepta-2,4-diene-1,7-dioate isomerase</fullName>
    </submittedName>
</protein>